<dbReference type="EMBL" id="CAMPGE010020009">
    <property type="protein sequence ID" value="CAI2378297.1"/>
    <property type="molecule type" value="Genomic_DNA"/>
</dbReference>
<dbReference type="Proteomes" id="UP001295684">
    <property type="component" value="Unassembled WGS sequence"/>
</dbReference>
<gene>
    <name evidence="1" type="ORF">ECRASSUSDP1_LOCUS19692</name>
</gene>
<organism evidence="1 2">
    <name type="scientific">Euplotes crassus</name>
    <dbReference type="NCBI Taxonomy" id="5936"/>
    <lineage>
        <taxon>Eukaryota</taxon>
        <taxon>Sar</taxon>
        <taxon>Alveolata</taxon>
        <taxon>Ciliophora</taxon>
        <taxon>Intramacronucleata</taxon>
        <taxon>Spirotrichea</taxon>
        <taxon>Hypotrichia</taxon>
        <taxon>Euplotida</taxon>
        <taxon>Euplotidae</taxon>
        <taxon>Moneuplotes</taxon>
    </lineage>
</organism>
<keyword evidence="2" id="KW-1185">Reference proteome</keyword>
<dbReference type="AlphaFoldDB" id="A0AAD1XSW3"/>
<reference evidence="1" key="1">
    <citation type="submission" date="2023-07" db="EMBL/GenBank/DDBJ databases">
        <authorList>
            <consortium name="AG Swart"/>
            <person name="Singh M."/>
            <person name="Singh A."/>
            <person name="Seah K."/>
            <person name="Emmerich C."/>
        </authorList>
    </citation>
    <scope>NUCLEOTIDE SEQUENCE</scope>
    <source>
        <strain evidence="1">DP1</strain>
    </source>
</reference>
<evidence type="ECO:0000313" key="1">
    <source>
        <dbReference type="EMBL" id="CAI2378297.1"/>
    </source>
</evidence>
<evidence type="ECO:0000313" key="2">
    <source>
        <dbReference type="Proteomes" id="UP001295684"/>
    </source>
</evidence>
<comment type="caution">
    <text evidence="1">The sequence shown here is derived from an EMBL/GenBank/DDBJ whole genome shotgun (WGS) entry which is preliminary data.</text>
</comment>
<protein>
    <submittedName>
        <fullName evidence="1">Uncharacterized protein</fullName>
    </submittedName>
</protein>
<name>A0AAD1XSW3_EUPCR</name>
<proteinExistence type="predicted"/>
<accession>A0AAD1XSW3</accession>
<sequence length="270" mass="31687">MEVPESLIDKKRNYEAGILYQNDCLLCTVLNEQVNKYNQKFLTPLKDLKFTIAAYKLLDKKLAKCVSKCGSEFWSPIKTLNFSFVENIKDTTIIEIIKNLFFSKFETLKISFEISTLGSLSFKNYAKYFLRIMPKATKQLVMYGITISRRHFEAIFHTINHLENLEFEVCKIDSYNLRLREDLDFKVKSLSFLSSGEVSNSNWLAHPDRFDAILKAFSKCSLKKSLRLVDIKWCYIHQDIARSMFFKHNLTDIEVCGLYDKNYKIYSFIL</sequence>